<keyword evidence="1" id="KW-0175">Coiled coil</keyword>
<reference evidence="2" key="2">
    <citation type="submission" date="2020-09" db="EMBL/GenBank/DDBJ databases">
        <authorList>
            <person name="Sun Q."/>
            <person name="Ohkuma M."/>
        </authorList>
    </citation>
    <scope>NUCLEOTIDE SEQUENCE</scope>
    <source>
        <strain evidence="2">JCM 31311</strain>
    </source>
</reference>
<name>A0A918F6J9_9DEIO</name>
<dbReference type="Proteomes" id="UP000603865">
    <property type="component" value="Unassembled WGS sequence"/>
</dbReference>
<evidence type="ECO:0000256" key="1">
    <source>
        <dbReference type="SAM" id="Coils"/>
    </source>
</evidence>
<proteinExistence type="predicted"/>
<gene>
    <name evidence="2" type="ORF">GCM10008957_27090</name>
</gene>
<keyword evidence="3" id="KW-1185">Reference proteome</keyword>
<evidence type="ECO:0000313" key="2">
    <source>
        <dbReference type="EMBL" id="GGR12743.1"/>
    </source>
</evidence>
<reference evidence="2" key="1">
    <citation type="journal article" date="2014" name="Int. J. Syst. Evol. Microbiol.">
        <title>Complete genome sequence of Corynebacterium casei LMG S-19264T (=DSM 44701T), isolated from a smear-ripened cheese.</title>
        <authorList>
            <consortium name="US DOE Joint Genome Institute (JGI-PGF)"/>
            <person name="Walter F."/>
            <person name="Albersmeier A."/>
            <person name="Kalinowski J."/>
            <person name="Ruckert C."/>
        </authorList>
    </citation>
    <scope>NUCLEOTIDE SEQUENCE</scope>
    <source>
        <strain evidence="2">JCM 31311</strain>
    </source>
</reference>
<protein>
    <submittedName>
        <fullName evidence="2">Uncharacterized protein</fullName>
    </submittedName>
</protein>
<accession>A0A918F6J9</accession>
<dbReference type="AlphaFoldDB" id="A0A918F6J9"/>
<evidence type="ECO:0000313" key="3">
    <source>
        <dbReference type="Proteomes" id="UP000603865"/>
    </source>
</evidence>
<feature type="coiled-coil region" evidence="1">
    <location>
        <begin position="152"/>
        <end position="179"/>
    </location>
</feature>
<dbReference type="EMBL" id="BMQL01000015">
    <property type="protein sequence ID" value="GGR12743.1"/>
    <property type="molecule type" value="Genomic_DNA"/>
</dbReference>
<sequence length="181" mass="21008">MSELEDFVASRIKVLDELEQDATPTERTFYHSTRQELLSYLESPAALSNAPLKDRIDAAHLKIQRLTYEIDREEYGEPWRAWAHSERQLIEARVEKLKAQLSESEKISYSPPTLSQKQIEYDNTLNATQIRVEELETLIGMLEVWGERKSSEDEANHHIDGLKQQLQRAKLNLSTLIDNPF</sequence>
<organism evidence="2 3">
    <name type="scientific">Deinococcus ruber</name>
    <dbReference type="NCBI Taxonomy" id="1848197"/>
    <lineage>
        <taxon>Bacteria</taxon>
        <taxon>Thermotogati</taxon>
        <taxon>Deinococcota</taxon>
        <taxon>Deinococci</taxon>
        <taxon>Deinococcales</taxon>
        <taxon>Deinococcaceae</taxon>
        <taxon>Deinococcus</taxon>
    </lineage>
</organism>
<comment type="caution">
    <text evidence="2">The sequence shown here is derived from an EMBL/GenBank/DDBJ whole genome shotgun (WGS) entry which is preliminary data.</text>
</comment>
<dbReference type="RefSeq" id="WP_189091054.1">
    <property type="nucleotide sequence ID" value="NZ_BMQL01000015.1"/>
</dbReference>